<protein>
    <submittedName>
        <fullName evidence="2">Uncharacterized protein</fullName>
    </submittedName>
</protein>
<keyword evidence="1" id="KW-0812">Transmembrane</keyword>
<name>A0A0E9WGE4_ANGAN</name>
<evidence type="ECO:0000313" key="2">
    <source>
        <dbReference type="EMBL" id="JAH89422.1"/>
    </source>
</evidence>
<reference evidence="2" key="2">
    <citation type="journal article" date="2015" name="Fish Shellfish Immunol.">
        <title>Early steps in the European eel (Anguilla anguilla)-Vibrio vulnificus interaction in the gills: Role of the RtxA13 toxin.</title>
        <authorList>
            <person name="Callol A."/>
            <person name="Pajuelo D."/>
            <person name="Ebbesson L."/>
            <person name="Teles M."/>
            <person name="MacKenzie S."/>
            <person name="Amaro C."/>
        </authorList>
    </citation>
    <scope>NUCLEOTIDE SEQUENCE</scope>
</reference>
<reference evidence="2" key="1">
    <citation type="submission" date="2014-11" db="EMBL/GenBank/DDBJ databases">
        <authorList>
            <person name="Amaro Gonzalez C."/>
        </authorList>
    </citation>
    <scope>NUCLEOTIDE SEQUENCE</scope>
</reference>
<keyword evidence="1" id="KW-1133">Transmembrane helix</keyword>
<feature type="transmembrane region" description="Helical" evidence="1">
    <location>
        <begin position="141"/>
        <end position="168"/>
    </location>
</feature>
<evidence type="ECO:0000256" key="1">
    <source>
        <dbReference type="SAM" id="Phobius"/>
    </source>
</evidence>
<organism evidence="2">
    <name type="scientific">Anguilla anguilla</name>
    <name type="common">European freshwater eel</name>
    <name type="synonym">Muraena anguilla</name>
    <dbReference type="NCBI Taxonomy" id="7936"/>
    <lineage>
        <taxon>Eukaryota</taxon>
        <taxon>Metazoa</taxon>
        <taxon>Chordata</taxon>
        <taxon>Craniata</taxon>
        <taxon>Vertebrata</taxon>
        <taxon>Euteleostomi</taxon>
        <taxon>Actinopterygii</taxon>
        <taxon>Neopterygii</taxon>
        <taxon>Teleostei</taxon>
        <taxon>Anguilliformes</taxon>
        <taxon>Anguillidae</taxon>
        <taxon>Anguilla</taxon>
    </lineage>
</organism>
<keyword evidence="1" id="KW-0472">Membrane</keyword>
<dbReference type="EMBL" id="GBXM01019155">
    <property type="protein sequence ID" value="JAH89422.1"/>
    <property type="molecule type" value="Transcribed_RNA"/>
</dbReference>
<sequence length="169" mass="18427">MAGTGAVVVRARTGTRVTITTGTRAMATKAMATVDSRAMVAMGLMATMTIHPDTMAMAAATITTRETQVTENPPDVVATRVATSHTDHIVQDLGDLTRVPVVRRTRGPDFPCGVGRITDSCSICTEQWRNRGRKQLSLFHFLFYIVFVSMYISSNGSVIFTVLFGTFFE</sequence>
<dbReference type="AlphaFoldDB" id="A0A0E9WGE4"/>
<accession>A0A0E9WGE4</accession>
<proteinExistence type="predicted"/>